<evidence type="ECO:0000256" key="3">
    <source>
        <dbReference type="ARBA" id="ARBA00022553"/>
    </source>
</evidence>
<dbReference type="GO" id="GO:0005524">
    <property type="term" value="F:ATP binding"/>
    <property type="evidence" value="ECO:0007669"/>
    <property type="project" value="UniProtKB-KW"/>
</dbReference>
<dbReference type="InterPro" id="IPR035965">
    <property type="entry name" value="PAS-like_dom_sf"/>
</dbReference>
<feature type="coiled-coil region" evidence="7">
    <location>
        <begin position="572"/>
        <end position="599"/>
    </location>
</feature>
<dbReference type="InterPro" id="IPR013656">
    <property type="entry name" value="PAS_4"/>
</dbReference>
<keyword evidence="12" id="KW-0547">Nucleotide-binding</keyword>
<protein>
    <recommendedName>
        <fullName evidence="2">histidine kinase</fullName>
        <ecNumber evidence="2">2.7.13.3</ecNumber>
    </recommendedName>
</protein>
<feature type="modified residue" description="4-aspartylphosphate" evidence="6">
    <location>
        <position position="897"/>
    </location>
</feature>
<dbReference type="PROSITE" id="PS50110">
    <property type="entry name" value="RESPONSE_REGULATORY"/>
    <property type="match status" value="1"/>
</dbReference>
<sequence>MADFLHQIPLAMPHYLRLFLLIVTAVVPLAALQFMTQYSLWQDRENEVRNDTLRLLDLLDAEQQRIAAEARQVLATIVESGVPQAGPPDCQQTMDRLRARYPAYLSVEVADRQGRVWCATDPVSLGVDLGGIRTFQSALATGALAVGEYGLRYPNQRPILPFRLAYPSPEGMPGGPLDGPLGGVVTVLLDARWLEENLGRRPLPPGMEMVIADRQGHAVARLPEAPEAIGQPLPTAMLQAMRAARGTRSAAVFDTGGTERMVVSAPLDTGTRESMIAIGIDRDAAMRPVRDAMLFSLALFGGVLLLTCLGAAWGMRQFLRVRDRMVETVVDKASVLESTTDAVAELDRSWRVVFVNERARTLLPDSGDAIGRNGRQAFAELMAGESGRTLQQAMEHREAVEFETQGPRSGVWFAVRAFPSRKGLALYFRDATERRRLEDERTLLTRQLEAERSLLTAILDHLPSGLLVAEAPSGRIVKVNDTALHLLGGPPPPAAGCGCDGTRACNGGACFGEGSCPLSRALRQGETMEQEDMPYTRPDGTAMTLSVSATPVRDSDGRVTLAICTLRDVGERKSMEQALQRAKEEADEANRAKSKFLAAASHDLRQPMQSMFLFTGILHRFIRDEQGQRSLEMLERGLDTLKGLLDSLLDVSRLDAGAVDPRVEPFPLNSLLDELAASYAPILESKNLAFRIVQDHAATVLSDRVLLGRMVRNLLENAIKYTERGAVQITVQTQGIGAEGHGTQGGHVRIEVSDTGIGIPPDQLTLIFAEFHQLNNPERDRARGLGLGLAIVQRLSAILDHPVEVKSQPDRGSVFAITVPLAAVETAPAPPPVAASAFTGGGEAPRALLVDDDAIVLLGLRDMFREWGYEVRIAGSTDEAVAKIEADGRMPDVMLVDYRLREKRVGTEAVVRVRAMAGWDVPAVILTGEAGPECEMDAAAHGLEVVRKPVTPRQLRRVLDRAMAKQAKTAAAVTGAEGERLSL</sequence>
<dbReference type="PROSITE" id="PS50113">
    <property type="entry name" value="PAC"/>
    <property type="match status" value="1"/>
</dbReference>
<evidence type="ECO:0000313" key="12">
    <source>
        <dbReference type="EMBL" id="MFC5360112.1"/>
    </source>
</evidence>
<gene>
    <name evidence="12" type="ORF">ACFPMG_34475</name>
</gene>
<dbReference type="PRINTS" id="PR00344">
    <property type="entry name" value="BCTRLSENSOR"/>
</dbReference>
<evidence type="ECO:0000259" key="10">
    <source>
        <dbReference type="PROSITE" id="PS50110"/>
    </source>
</evidence>
<comment type="catalytic activity">
    <reaction evidence="1">
        <text>ATP + protein L-histidine = ADP + protein N-phospho-L-histidine.</text>
        <dbReference type="EC" id="2.7.13.3"/>
    </reaction>
</comment>
<dbReference type="Gene3D" id="3.30.565.10">
    <property type="entry name" value="Histidine kinase-like ATPase, C-terminal domain"/>
    <property type="match status" value="1"/>
</dbReference>
<dbReference type="CDD" id="cd00156">
    <property type="entry name" value="REC"/>
    <property type="match status" value="1"/>
</dbReference>
<accession>A0ABW0GGP9</accession>
<evidence type="ECO:0000256" key="5">
    <source>
        <dbReference type="ARBA" id="ARBA00022777"/>
    </source>
</evidence>
<dbReference type="PANTHER" id="PTHR43047">
    <property type="entry name" value="TWO-COMPONENT HISTIDINE PROTEIN KINASE"/>
    <property type="match status" value="1"/>
</dbReference>
<keyword evidence="3 6" id="KW-0597">Phosphoprotein</keyword>
<dbReference type="SUPFAM" id="SSF55785">
    <property type="entry name" value="PYP-like sensor domain (PAS domain)"/>
    <property type="match status" value="2"/>
</dbReference>
<evidence type="ECO:0000256" key="2">
    <source>
        <dbReference type="ARBA" id="ARBA00012438"/>
    </source>
</evidence>
<evidence type="ECO:0000256" key="1">
    <source>
        <dbReference type="ARBA" id="ARBA00000085"/>
    </source>
</evidence>
<dbReference type="Gene3D" id="3.40.50.2300">
    <property type="match status" value="1"/>
</dbReference>
<comment type="caution">
    <text evidence="12">The sequence shown here is derived from an EMBL/GenBank/DDBJ whole genome shotgun (WGS) entry which is preliminary data.</text>
</comment>
<feature type="domain" description="PAC" evidence="11">
    <location>
        <begin position="529"/>
        <end position="581"/>
    </location>
</feature>
<dbReference type="InterPro" id="IPR004358">
    <property type="entry name" value="Sig_transdc_His_kin-like_C"/>
</dbReference>
<reference evidence="13" key="1">
    <citation type="journal article" date="2019" name="Int. J. Syst. Evol. Microbiol.">
        <title>The Global Catalogue of Microorganisms (GCM) 10K type strain sequencing project: providing services to taxonomists for standard genome sequencing and annotation.</title>
        <authorList>
            <consortium name="The Broad Institute Genomics Platform"/>
            <consortium name="The Broad Institute Genome Sequencing Center for Infectious Disease"/>
            <person name="Wu L."/>
            <person name="Ma J."/>
        </authorList>
    </citation>
    <scope>NUCLEOTIDE SEQUENCE [LARGE SCALE GENOMIC DNA]</scope>
    <source>
        <strain evidence="13">CCUG 58760</strain>
    </source>
</reference>
<dbReference type="SUPFAM" id="SSF52172">
    <property type="entry name" value="CheY-like"/>
    <property type="match status" value="1"/>
</dbReference>
<dbReference type="SMART" id="SM00448">
    <property type="entry name" value="REC"/>
    <property type="match status" value="1"/>
</dbReference>
<dbReference type="SUPFAM" id="SSF55874">
    <property type="entry name" value="ATPase domain of HSP90 chaperone/DNA topoisomerase II/histidine kinase"/>
    <property type="match status" value="1"/>
</dbReference>
<dbReference type="SUPFAM" id="SSF47384">
    <property type="entry name" value="Homodimeric domain of signal transducing histidine kinase"/>
    <property type="match status" value="1"/>
</dbReference>
<keyword evidence="4" id="KW-0808">Transferase</keyword>
<dbReference type="SMART" id="SM00388">
    <property type="entry name" value="HisKA"/>
    <property type="match status" value="1"/>
</dbReference>
<keyword evidence="13" id="KW-1185">Reference proteome</keyword>
<dbReference type="EC" id="2.7.13.3" evidence="2"/>
<feature type="domain" description="Response regulatory" evidence="10">
    <location>
        <begin position="846"/>
        <end position="963"/>
    </location>
</feature>
<keyword evidence="8" id="KW-0472">Membrane</keyword>
<dbReference type="Gene3D" id="1.10.287.130">
    <property type="match status" value="1"/>
</dbReference>
<proteinExistence type="predicted"/>
<evidence type="ECO:0000256" key="8">
    <source>
        <dbReference type="SAM" id="Phobius"/>
    </source>
</evidence>
<evidence type="ECO:0000256" key="6">
    <source>
        <dbReference type="PROSITE-ProRule" id="PRU00169"/>
    </source>
</evidence>
<dbReference type="Pfam" id="PF00512">
    <property type="entry name" value="HisKA"/>
    <property type="match status" value="1"/>
</dbReference>
<name>A0ABW0GGP9_9PROT</name>
<evidence type="ECO:0000256" key="4">
    <source>
        <dbReference type="ARBA" id="ARBA00022679"/>
    </source>
</evidence>
<dbReference type="InterPro" id="IPR005467">
    <property type="entry name" value="His_kinase_dom"/>
</dbReference>
<feature type="transmembrane region" description="Helical" evidence="8">
    <location>
        <begin position="15"/>
        <end position="35"/>
    </location>
</feature>
<dbReference type="Proteomes" id="UP001596166">
    <property type="component" value="Unassembled WGS sequence"/>
</dbReference>
<organism evidence="12 13">
    <name type="scientific">Azospirillum himalayense</name>
    <dbReference type="NCBI Taxonomy" id="654847"/>
    <lineage>
        <taxon>Bacteria</taxon>
        <taxon>Pseudomonadati</taxon>
        <taxon>Pseudomonadota</taxon>
        <taxon>Alphaproteobacteria</taxon>
        <taxon>Rhodospirillales</taxon>
        <taxon>Azospirillaceae</taxon>
        <taxon>Azospirillum</taxon>
    </lineage>
</organism>
<dbReference type="InterPro" id="IPR001789">
    <property type="entry name" value="Sig_transdc_resp-reg_receiver"/>
</dbReference>
<keyword evidence="8" id="KW-0812">Transmembrane</keyword>
<dbReference type="NCBIfam" id="TIGR00229">
    <property type="entry name" value="sensory_box"/>
    <property type="match status" value="1"/>
</dbReference>
<evidence type="ECO:0000259" key="11">
    <source>
        <dbReference type="PROSITE" id="PS50113"/>
    </source>
</evidence>
<feature type="domain" description="Histidine kinase" evidence="9">
    <location>
        <begin position="599"/>
        <end position="823"/>
    </location>
</feature>
<dbReference type="InterPro" id="IPR036097">
    <property type="entry name" value="HisK_dim/P_sf"/>
</dbReference>
<dbReference type="InterPro" id="IPR000700">
    <property type="entry name" value="PAS-assoc_C"/>
</dbReference>
<dbReference type="InterPro" id="IPR003661">
    <property type="entry name" value="HisK_dim/P_dom"/>
</dbReference>
<dbReference type="PANTHER" id="PTHR43047:SF9">
    <property type="entry name" value="HISTIDINE KINASE"/>
    <property type="match status" value="1"/>
</dbReference>
<evidence type="ECO:0000256" key="7">
    <source>
        <dbReference type="SAM" id="Coils"/>
    </source>
</evidence>
<keyword evidence="12" id="KW-0067">ATP-binding</keyword>
<evidence type="ECO:0000259" key="9">
    <source>
        <dbReference type="PROSITE" id="PS50109"/>
    </source>
</evidence>
<keyword evidence="5" id="KW-0418">Kinase</keyword>
<dbReference type="Pfam" id="PF00072">
    <property type="entry name" value="Response_reg"/>
    <property type="match status" value="1"/>
</dbReference>
<keyword evidence="7" id="KW-0175">Coiled coil</keyword>
<dbReference type="InterPro" id="IPR003594">
    <property type="entry name" value="HATPase_dom"/>
</dbReference>
<dbReference type="SMART" id="SM00387">
    <property type="entry name" value="HATPase_c"/>
    <property type="match status" value="1"/>
</dbReference>
<evidence type="ECO:0000313" key="13">
    <source>
        <dbReference type="Proteomes" id="UP001596166"/>
    </source>
</evidence>
<dbReference type="PROSITE" id="PS50109">
    <property type="entry name" value="HIS_KIN"/>
    <property type="match status" value="1"/>
</dbReference>
<dbReference type="Gene3D" id="3.30.450.20">
    <property type="entry name" value="PAS domain"/>
    <property type="match status" value="3"/>
</dbReference>
<keyword evidence="8" id="KW-1133">Transmembrane helix</keyword>
<dbReference type="RefSeq" id="WP_377000593.1">
    <property type="nucleotide sequence ID" value="NZ_JBHSLC010000122.1"/>
</dbReference>
<dbReference type="InterPro" id="IPR036890">
    <property type="entry name" value="HATPase_C_sf"/>
</dbReference>
<feature type="transmembrane region" description="Helical" evidence="8">
    <location>
        <begin position="292"/>
        <end position="315"/>
    </location>
</feature>
<dbReference type="CDD" id="cd00082">
    <property type="entry name" value="HisKA"/>
    <property type="match status" value="1"/>
</dbReference>
<dbReference type="InterPro" id="IPR011006">
    <property type="entry name" value="CheY-like_superfamily"/>
</dbReference>
<dbReference type="InterPro" id="IPR000014">
    <property type="entry name" value="PAS"/>
</dbReference>
<dbReference type="SMART" id="SM00091">
    <property type="entry name" value="PAS"/>
    <property type="match status" value="2"/>
</dbReference>
<dbReference type="EMBL" id="JBHSLC010000122">
    <property type="protein sequence ID" value="MFC5360112.1"/>
    <property type="molecule type" value="Genomic_DNA"/>
</dbReference>
<dbReference type="Pfam" id="PF02518">
    <property type="entry name" value="HATPase_c"/>
    <property type="match status" value="1"/>
</dbReference>
<dbReference type="Pfam" id="PF08448">
    <property type="entry name" value="PAS_4"/>
    <property type="match status" value="2"/>
</dbReference>